<name>A0ABN7XFD1_GIGMA</name>
<dbReference type="EMBL" id="CAJVQB010118134">
    <property type="protein sequence ID" value="CAG8852954.1"/>
    <property type="molecule type" value="Genomic_DNA"/>
</dbReference>
<protein>
    <submittedName>
        <fullName evidence="1">31455_t:CDS:1</fullName>
    </submittedName>
</protein>
<accession>A0ABN7XFD1</accession>
<gene>
    <name evidence="1" type="ORF">GMARGA_LOCUS41775</name>
</gene>
<evidence type="ECO:0000313" key="1">
    <source>
        <dbReference type="EMBL" id="CAG8852954.1"/>
    </source>
</evidence>
<feature type="non-terminal residue" evidence="1">
    <location>
        <position position="56"/>
    </location>
</feature>
<feature type="non-terminal residue" evidence="1">
    <location>
        <position position="1"/>
    </location>
</feature>
<sequence>DKKINKKVLRTLMRETFNQKINIYTYIVGDFNAVGSTIIDTNNSSRKNQGLGKTLI</sequence>
<organism evidence="1 2">
    <name type="scientific">Gigaspora margarita</name>
    <dbReference type="NCBI Taxonomy" id="4874"/>
    <lineage>
        <taxon>Eukaryota</taxon>
        <taxon>Fungi</taxon>
        <taxon>Fungi incertae sedis</taxon>
        <taxon>Mucoromycota</taxon>
        <taxon>Glomeromycotina</taxon>
        <taxon>Glomeromycetes</taxon>
        <taxon>Diversisporales</taxon>
        <taxon>Gigasporaceae</taxon>
        <taxon>Gigaspora</taxon>
    </lineage>
</organism>
<evidence type="ECO:0000313" key="2">
    <source>
        <dbReference type="Proteomes" id="UP000789901"/>
    </source>
</evidence>
<reference evidence="1 2" key="1">
    <citation type="submission" date="2021-06" db="EMBL/GenBank/DDBJ databases">
        <authorList>
            <person name="Kallberg Y."/>
            <person name="Tangrot J."/>
            <person name="Rosling A."/>
        </authorList>
    </citation>
    <scope>NUCLEOTIDE SEQUENCE [LARGE SCALE GENOMIC DNA]</scope>
    <source>
        <strain evidence="1 2">120-4 pot B 10/14</strain>
    </source>
</reference>
<keyword evidence="2" id="KW-1185">Reference proteome</keyword>
<comment type="caution">
    <text evidence="1">The sequence shown here is derived from an EMBL/GenBank/DDBJ whole genome shotgun (WGS) entry which is preliminary data.</text>
</comment>
<dbReference type="Proteomes" id="UP000789901">
    <property type="component" value="Unassembled WGS sequence"/>
</dbReference>
<proteinExistence type="predicted"/>